<reference evidence="4 5" key="1">
    <citation type="journal article" date="2019" name="Emerg. Microbes Infect.">
        <title>Comprehensive subspecies identification of 175 nontuberculous mycobacteria species based on 7547 genomic profiles.</title>
        <authorList>
            <person name="Matsumoto Y."/>
            <person name="Kinjo T."/>
            <person name="Motooka D."/>
            <person name="Nabeya D."/>
            <person name="Jung N."/>
            <person name="Uechi K."/>
            <person name="Horii T."/>
            <person name="Iida T."/>
            <person name="Fujita J."/>
            <person name="Nakamura S."/>
        </authorList>
    </citation>
    <scope>NUCLEOTIDE SEQUENCE [LARGE SCALE GENOMIC DNA]</scope>
    <source>
        <strain evidence="4 5">JCM 18565</strain>
    </source>
</reference>
<comment type="caution">
    <text evidence="4">The sequence shown here is derived from an EMBL/GenBank/DDBJ whole genome shotgun (WGS) entry which is preliminary data.</text>
</comment>
<dbReference type="Gene3D" id="2.160.10.10">
    <property type="entry name" value="Hexapeptide repeat proteins"/>
    <property type="match status" value="1"/>
</dbReference>
<evidence type="ECO:0000256" key="1">
    <source>
        <dbReference type="ARBA" id="ARBA00022679"/>
    </source>
</evidence>
<evidence type="ECO:0000313" key="4">
    <source>
        <dbReference type="EMBL" id="GFG81190.1"/>
    </source>
</evidence>
<protein>
    <recommendedName>
        <fullName evidence="3">Serine acetyltransferase</fullName>
        <ecNumber evidence="3">2.3.1.30</ecNumber>
    </recommendedName>
</protein>
<dbReference type="SUPFAM" id="SSF51161">
    <property type="entry name" value="Trimeric LpxA-like enzymes"/>
    <property type="match status" value="1"/>
</dbReference>
<evidence type="ECO:0000256" key="3">
    <source>
        <dbReference type="PIRNR" id="PIRNR000441"/>
    </source>
</evidence>
<accession>A0ABQ1C9N6</accession>
<evidence type="ECO:0000256" key="2">
    <source>
        <dbReference type="ARBA" id="ARBA00023315"/>
    </source>
</evidence>
<dbReference type="InterPro" id="IPR005881">
    <property type="entry name" value="Ser_O-AcTrfase"/>
</dbReference>
<dbReference type="Proteomes" id="UP000465240">
    <property type="component" value="Unassembled WGS sequence"/>
</dbReference>
<dbReference type="InterPro" id="IPR045304">
    <property type="entry name" value="LbH_SAT"/>
</dbReference>
<name>A0ABQ1C9N6_9MYCO</name>
<sequence>MRYVFQVIETRQDLEEYLAADLHAQGLERWRHRYRVMHRAPYFQRMLRKTEYWTNTARTPIGRLVAAYLRLRLKFLGEKLGFGIPLNAFGPGLSVAHVGWVHVHHRAKIGVNCRIHQGVTLGEGRPGEYPTIGDDVFIYPGAMVLGADVGSRVGIYAGAVVTKPVPDDVDVAGVPARIVKDRRARAVSA</sequence>
<comment type="similarity">
    <text evidence="3">Belongs to the transferase hexapeptide repeat family.</text>
</comment>
<keyword evidence="5" id="KW-1185">Reference proteome</keyword>
<evidence type="ECO:0000313" key="5">
    <source>
        <dbReference type="Proteomes" id="UP000465240"/>
    </source>
</evidence>
<dbReference type="EC" id="2.3.1.30" evidence="3"/>
<keyword evidence="1 3" id="KW-0808">Transferase</keyword>
<dbReference type="EMBL" id="BLKX01000001">
    <property type="protein sequence ID" value="GFG81190.1"/>
    <property type="molecule type" value="Genomic_DNA"/>
</dbReference>
<proteinExistence type="inferred from homology"/>
<keyword evidence="2 3" id="KW-0012">Acyltransferase</keyword>
<dbReference type="PIRSF" id="PIRSF000441">
    <property type="entry name" value="CysE"/>
    <property type="match status" value="1"/>
</dbReference>
<dbReference type="PANTHER" id="PTHR42811">
    <property type="entry name" value="SERINE ACETYLTRANSFERASE"/>
    <property type="match status" value="1"/>
</dbReference>
<gene>
    <name evidence="4" type="ORF">MPRG_44660</name>
</gene>
<comment type="catalytic activity">
    <reaction evidence="3">
        <text>L-serine + acetyl-CoA = O-acetyl-L-serine + CoA</text>
        <dbReference type="Rhea" id="RHEA:24560"/>
        <dbReference type="ChEBI" id="CHEBI:33384"/>
        <dbReference type="ChEBI" id="CHEBI:57287"/>
        <dbReference type="ChEBI" id="CHEBI:57288"/>
        <dbReference type="ChEBI" id="CHEBI:58340"/>
        <dbReference type="EC" id="2.3.1.30"/>
    </reaction>
</comment>
<dbReference type="CDD" id="cd03354">
    <property type="entry name" value="LbH_SAT"/>
    <property type="match status" value="1"/>
</dbReference>
<organism evidence="4 5">
    <name type="scientific">Mycobacterium paragordonae</name>
    <dbReference type="NCBI Taxonomy" id="1389713"/>
    <lineage>
        <taxon>Bacteria</taxon>
        <taxon>Bacillati</taxon>
        <taxon>Actinomycetota</taxon>
        <taxon>Actinomycetes</taxon>
        <taxon>Mycobacteriales</taxon>
        <taxon>Mycobacteriaceae</taxon>
        <taxon>Mycobacterium</taxon>
    </lineage>
</organism>
<dbReference type="InterPro" id="IPR011004">
    <property type="entry name" value="Trimer_LpxA-like_sf"/>
</dbReference>